<feature type="transmembrane region" description="Helical" evidence="1">
    <location>
        <begin position="26"/>
        <end position="42"/>
    </location>
</feature>
<name>A0A382TVN1_9ZZZZ</name>
<keyword evidence="1" id="KW-0472">Membrane</keyword>
<dbReference type="AlphaFoldDB" id="A0A382TVN1"/>
<dbReference type="EMBL" id="UINC01139520">
    <property type="protein sequence ID" value="SVD26116.1"/>
    <property type="molecule type" value="Genomic_DNA"/>
</dbReference>
<sequence>MSPLILLLIGIGVVLGGILWLRLHAFLALALAALVVGFLTPLENRLENGFESVGFHSLEKATESGQFVSFS</sequence>
<gene>
    <name evidence="2" type="ORF">METZ01_LOCUS378970</name>
</gene>
<organism evidence="2">
    <name type="scientific">marine metagenome</name>
    <dbReference type="NCBI Taxonomy" id="408172"/>
    <lineage>
        <taxon>unclassified sequences</taxon>
        <taxon>metagenomes</taxon>
        <taxon>ecological metagenomes</taxon>
    </lineage>
</organism>
<accession>A0A382TVN1</accession>
<proteinExistence type="predicted"/>
<keyword evidence="1" id="KW-0812">Transmembrane</keyword>
<protein>
    <submittedName>
        <fullName evidence="2">Uncharacterized protein</fullName>
    </submittedName>
</protein>
<reference evidence="2" key="1">
    <citation type="submission" date="2018-05" db="EMBL/GenBank/DDBJ databases">
        <authorList>
            <person name="Lanie J.A."/>
            <person name="Ng W.-L."/>
            <person name="Kazmierczak K.M."/>
            <person name="Andrzejewski T.M."/>
            <person name="Davidsen T.M."/>
            <person name="Wayne K.J."/>
            <person name="Tettelin H."/>
            <person name="Glass J.I."/>
            <person name="Rusch D."/>
            <person name="Podicherti R."/>
            <person name="Tsui H.-C.T."/>
            <person name="Winkler M.E."/>
        </authorList>
    </citation>
    <scope>NUCLEOTIDE SEQUENCE</scope>
</reference>
<keyword evidence="1" id="KW-1133">Transmembrane helix</keyword>
<feature type="non-terminal residue" evidence="2">
    <location>
        <position position="71"/>
    </location>
</feature>
<evidence type="ECO:0000256" key="1">
    <source>
        <dbReference type="SAM" id="Phobius"/>
    </source>
</evidence>
<evidence type="ECO:0000313" key="2">
    <source>
        <dbReference type="EMBL" id="SVD26116.1"/>
    </source>
</evidence>